<evidence type="ECO:0000313" key="2">
    <source>
        <dbReference type="Proteomes" id="UP000689195"/>
    </source>
</evidence>
<comment type="caution">
    <text evidence="1">The sequence shown here is derived from an EMBL/GenBank/DDBJ whole genome shotgun (WGS) entry which is preliminary data.</text>
</comment>
<organism evidence="1 2">
    <name type="scientific">Paramecium pentaurelia</name>
    <dbReference type="NCBI Taxonomy" id="43138"/>
    <lineage>
        <taxon>Eukaryota</taxon>
        <taxon>Sar</taxon>
        <taxon>Alveolata</taxon>
        <taxon>Ciliophora</taxon>
        <taxon>Intramacronucleata</taxon>
        <taxon>Oligohymenophorea</taxon>
        <taxon>Peniculida</taxon>
        <taxon>Parameciidae</taxon>
        <taxon>Paramecium</taxon>
    </lineage>
</organism>
<proteinExistence type="predicted"/>
<evidence type="ECO:0000313" key="1">
    <source>
        <dbReference type="EMBL" id="CAD8176566.1"/>
    </source>
</evidence>
<dbReference type="AlphaFoldDB" id="A0A8S1VP86"/>
<dbReference type="Proteomes" id="UP000689195">
    <property type="component" value="Unassembled WGS sequence"/>
</dbReference>
<sequence>MIQDSANISYFLKQQQFLLIYKNGLFIIIIKFSKSYNKSMGCVQNKVPSAEISIIILSPPICDSPSIEFTLKPYYNEQFPAAHLPTNTSVKYFHTKFIQQKRLTWSTRCQSIKDKKEIYNNQPSNSCPYF</sequence>
<dbReference type="OrthoDB" id="301847at2759"/>
<protein>
    <submittedName>
        <fullName evidence="1">Uncharacterized protein</fullName>
    </submittedName>
</protein>
<reference evidence="1" key="1">
    <citation type="submission" date="2021-01" db="EMBL/GenBank/DDBJ databases">
        <authorList>
            <consortium name="Genoscope - CEA"/>
            <person name="William W."/>
        </authorList>
    </citation>
    <scope>NUCLEOTIDE SEQUENCE</scope>
</reference>
<accession>A0A8S1VP86</accession>
<dbReference type="EMBL" id="CAJJDO010000065">
    <property type="protein sequence ID" value="CAD8176566.1"/>
    <property type="molecule type" value="Genomic_DNA"/>
</dbReference>
<gene>
    <name evidence="1" type="ORF">PPENT_87.1.T0650146</name>
</gene>
<name>A0A8S1VP86_9CILI</name>
<keyword evidence="2" id="KW-1185">Reference proteome</keyword>